<dbReference type="KEGG" id="psyo:PB01_03880"/>
<dbReference type="Gene3D" id="3.40.50.2000">
    <property type="entry name" value="Glycogen Phosphorylase B"/>
    <property type="match status" value="2"/>
</dbReference>
<evidence type="ECO:0000259" key="1">
    <source>
        <dbReference type="Pfam" id="PF00534"/>
    </source>
</evidence>
<name>A0A5J6SMM7_9BACI</name>
<gene>
    <name evidence="2" type="ORF">PB01_03880</name>
</gene>
<dbReference type="GO" id="GO:0016757">
    <property type="term" value="F:glycosyltransferase activity"/>
    <property type="evidence" value="ECO:0007669"/>
    <property type="project" value="InterPro"/>
</dbReference>
<keyword evidence="2" id="KW-0808">Transferase</keyword>
<organism evidence="2 3">
    <name type="scientific">Psychrobacillus glaciei</name>
    <dbReference type="NCBI Taxonomy" id="2283160"/>
    <lineage>
        <taxon>Bacteria</taxon>
        <taxon>Bacillati</taxon>
        <taxon>Bacillota</taxon>
        <taxon>Bacilli</taxon>
        <taxon>Bacillales</taxon>
        <taxon>Bacillaceae</taxon>
        <taxon>Psychrobacillus</taxon>
    </lineage>
</organism>
<keyword evidence="3" id="KW-1185">Reference proteome</keyword>
<dbReference type="PANTHER" id="PTHR45947:SF3">
    <property type="entry name" value="SULFOQUINOVOSYL TRANSFERASE SQD2"/>
    <property type="match status" value="1"/>
</dbReference>
<dbReference type="PANTHER" id="PTHR45947">
    <property type="entry name" value="SULFOQUINOVOSYL TRANSFERASE SQD2"/>
    <property type="match status" value="1"/>
</dbReference>
<dbReference type="Proteomes" id="UP000325517">
    <property type="component" value="Chromosome"/>
</dbReference>
<dbReference type="RefSeq" id="WP_151698971.1">
    <property type="nucleotide sequence ID" value="NZ_CP031223.1"/>
</dbReference>
<dbReference type="OrthoDB" id="9797829at2"/>
<dbReference type="AlphaFoldDB" id="A0A5J6SMM7"/>
<reference evidence="2 3" key="1">
    <citation type="submission" date="2018-07" db="EMBL/GenBank/DDBJ databases">
        <title>Complete genome sequence of Psychrobacillus sp. PB01, isolated from iceberg, and comparative genome analysis of Psychrobacillus strains.</title>
        <authorList>
            <person name="Lee P.C."/>
        </authorList>
    </citation>
    <scope>NUCLEOTIDE SEQUENCE [LARGE SCALE GENOMIC DNA]</scope>
    <source>
        <strain evidence="2 3">PB01</strain>
    </source>
</reference>
<dbReference type="InterPro" id="IPR050194">
    <property type="entry name" value="Glycosyltransferase_grp1"/>
</dbReference>
<dbReference type="SUPFAM" id="SSF53756">
    <property type="entry name" value="UDP-Glycosyltransferase/glycogen phosphorylase"/>
    <property type="match status" value="1"/>
</dbReference>
<proteinExistence type="predicted"/>
<protein>
    <submittedName>
        <fullName evidence="2">Glycosyltransferase</fullName>
    </submittedName>
</protein>
<evidence type="ECO:0000313" key="2">
    <source>
        <dbReference type="EMBL" id="QFF98024.1"/>
    </source>
</evidence>
<dbReference type="EMBL" id="CP031223">
    <property type="protein sequence ID" value="QFF98024.1"/>
    <property type="molecule type" value="Genomic_DNA"/>
</dbReference>
<dbReference type="CDD" id="cd03801">
    <property type="entry name" value="GT4_PimA-like"/>
    <property type="match status" value="1"/>
</dbReference>
<dbReference type="InterPro" id="IPR001296">
    <property type="entry name" value="Glyco_trans_1"/>
</dbReference>
<accession>A0A5J6SMM7</accession>
<evidence type="ECO:0000313" key="3">
    <source>
        <dbReference type="Proteomes" id="UP000325517"/>
    </source>
</evidence>
<dbReference type="Pfam" id="PF00534">
    <property type="entry name" value="Glycos_transf_1"/>
    <property type="match status" value="1"/>
</dbReference>
<feature type="domain" description="Glycosyl transferase family 1" evidence="1">
    <location>
        <begin position="237"/>
        <end position="398"/>
    </location>
</feature>
<sequence length="430" mass="50102">MEDSMKVIVVHPAQQHSFKTAEAFKEHGILDKYITTVYLKNNSLTLKILKFLKGDNLKRAKSRKSNLLEDSEIVQFGELYNLLILFLSRIEKKSYISNIIKKIMLNRFNSKVFKYIKKHNINVVISYDTLSLSLYKKLDHHLPQVIKVLDMSAPSINYMNLLLKDDIKKYDGDSNFLRKEIESKKYNKDIIDSEEEIFRADYFLVASHFTKKSLLYNQINEKKIHKAKYGIDINNYNRRSKNKPDEIVFSFVGRVTQNKGAWYFIDAVRALNEILPIIYPNIKVRFLIAGHYNKKDTNIINAPNNCEFLGHLTRDKMYDFYSQTDILIFPSISDGFGLSVLESLASGIPVICATTAGISEEIRDYYNGFIISPHKHNEILEKMIWFIENSHKIKEMSLNSMKTAQKLTWDKYNSSIGSFIEILKERLNEK</sequence>